<protein>
    <submittedName>
        <fullName evidence="3">T9SS type A sorting domain-containing protein</fullName>
    </submittedName>
</protein>
<dbReference type="InterPro" id="IPR026444">
    <property type="entry name" value="Secre_tail"/>
</dbReference>
<dbReference type="Pfam" id="PF18962">
    <property type="entry name" value="Por_Secre_tail"/>
    <property type="match status" value="1"/>
</dbReference>
<dbReference type="RefSeq" id="WP_255132614.1">
    <property type="nucleotide sequence ID" value="NZ_JANDBC010000001.1"/>
</dbReference>
<feature type="chain" id="PRO_5040867016" evidence="1">
    <location>
        <begin position="21"/>
        <end position="783"/>
    </location>
</feature>
<keyword evidence="1" id="KW-0732">Signal</keyword>
<evidence type="ECO:0000256" key="1">
    <source>
        <dbReference type="SAM" id="SignalP"/>
    </source>
</evidence>
<evidence type="ECO:0000313" key="3">
    <source>
        <dbReference type="EMBL" id="MCP9290490.1"/>
    </source>
</evidence>
<keyword evidence="4" id="KW-1185">Reference proteome</keyword>
<reference evidence="3" key="1">
    <citation type="submission" date="2022-06" db="EMBL/GenBank/DDBJ databases">
        <title>Gracilimonas sp. CAU 1638 isolated from sea sediment.</title>
        <authorList>
            <person name="Kim W."/>
        </authorList>
    </citation>
    <scope>NUCLEOTIDE SEQUENCE</scope>
    <source>
        <strain evidence="3">CAU 1638</strain>
    </source>
</reference>
<dbReference type="AlphaFoldDB" id="A0A9X2L1C2"/>
<accession>A0A9X2L1C2</accession>
<dbReference type="EMBL" id="JANDBC010000001">
    <property type="protein sequence ID" value="MCP9290490.1"/>
    <property type="molecule type" value="Genomic_DNA"/>
</dbReference>
<name>A0A9X2L1C2_9BACT</name>
<dbReference type="Gene3D" id="2.60.40.4070">
    <property type="match status" value="1"/>
</dbReference>
<organism evidence="3 4">
    <name type="scientific">Gracilimonas sediminicola</name>
    <dbReference type="NCBI Taxonomy" id="2952158"/>
    <lineage>
        <taxon>Bacteria</taxon>
        <taxon>Pseudomonadati</taxon>
        <taxon>Balneolota</taxon>
        <taxon>Balneolia</taxon>
        <taxon>Balneolales</taxon>
        <taxon>Balneolaceae</taxon>
        <taxon>Gracilimonas</taxon>
    </lineage>
</organism>
<comment type="caution">
    <text evidence="3">The sequence shown here is derived from an EMBL/GenBank/DDBJ whole genome shotgun (WGS) entry which is preliminary data.</text>
</comment>
<feature type="signal peptide" evidence="1">
    <location>
        <begin position="1"/>
        <end position="20"/>
    </location>
</feature>
<dbReference type="NCBIfam" id="TIGR04183">
    <property type="entry name" value="Por_Secre_tail"/>
    <property type="match status" value="1"/>
</dbReference>
<sequence length="783" mass="87124">MKKFLLLTTTLLLFTSMSFGQEKRVPEVPTAPQLQPKSFPVHVSDKLNNSELVQRLRAESSTRPNRNKSMLIVDEEGDERSFFVYNFTNESFTARDFRLIKKGNLTQIWFEISEIENGHLNESVADSMFKYLEEESNSFSFNPNKGIIELSNEYLGDPPNYDGDNLVDFLITDIKDGWTESGGGGYTAGFFYGVDQNTDPGPGGSYRSNERDVLYIDSYPGIYSNGEADATRPLGTLSHEYQHLIHYRYNSIQSELTFINEAQSNFASLLSGYFPHSSYGSYLAETNVPLFQWNSGGNTLPDYGRAASFASYMWDQLGFENSGALTKNPASGRTGIVSTFNNLEAPFTFEEFLVNWGVANLINQEQVDDRFGYGHPFLTNLRVPVSYEDPDISSKTYEVESGAIEYIGFQQAQDFEISVTAGNTEVGEIRVITKSGTNTEVHVLNSGETFTTPAGEVFDNTYIMLVNTDTEYQTSDPVTFTVNSSGEQTYNLTTSSTYTEASTYYWALPYYNSSNVGRLGFSNEFTIGFDALVHSLELYVVGGQNTDGEPIEVKGQGTLRIAAYSDNNGAPGQALAADSIDFSQIGTGWQTFNVTDWDLVLEQGDVIHIVYELIVPTVDSDVNSIPLRLDDGRGVQNVTNIITQKGPLQFNRIFEYEEDTNGDGQPDQTVGQHGVWNNLVLAEAIVTNTETENSQPDKFRLSQNYPNPFNPTTNINFSLPKTTDVQLTVYSMLGRKVATLVNSTLPAGDHSISWDAQDLASGLYIYTIQAGDFSQTKKMVFMK</sequence>
<evidence type="ECO:0000313" key="4">
    <source>
        <dbReference type="Proteomes" id="UP001139125"/>
    </source>
</evidence>
<proteinExistence type="predicted"/>
<evidence type="ECO:0000259" key="2">
    <source>
        <dbReference type="Pfam" id="PF18962"/>
    </source>
</evidence>
<feature type="domain" description="Secretion system C-terminal sorting" evidence="2">
    <location>
        <begin position="705"/>
        <end position="780"/>
    </location>
</feature>
<gene>
    <name evidence="3" type="ORF">NM125_02705</name>
</gene>
<dbReference type="Proteomes" id="UP001139125">
    <property type="component" value="Unassembled WGS sequence"/>
</dbReference>